<evidence type="ECO:0000313" key="1">
    <source>
        <dbReference type="EMBL" id="CAG8775494.1"/>
    </source>
</evidence>
<dbReference type="AlphaFoldDB" id="A0A9N9JCB9"/>
<comment type="caution">
    <text evidence="1">The sequence shown here is derived from an EMBL/GenBank/DDBJ whole genome shotgun (WGS) entry which is preliminary data.</text>
</comment>
<reference evidence="1" key="1">
    <citation type="submission" date="2021-06" db="EMBL/GenBank/DDBJ databases">
        <authorList>
            <person name="Kallberg Y."/>
            <person name="Tangrot J."/>
            <person name="Rosling A."/>
        </authorList>
    </citation>
    <scope>NUCLEOTIDE SEQUENCE</scope>
    <source>
        <strain evidence="1">FL130A</strain>
    </source>
</reference>
<accession>A0A9N9JCB9</accession>
<sequence length="47" mass="5508">PILRNISSKKLSNRELAIFCKKLRYGRQKVRTSHWRCKPGVNKATSH</sequence>
<dbReference type="EMBL" id="CAJVPS010055369">
    <property type="protein sequence ID" value="CAG8775494.1"/>
    <property type="molecule type" value="Genomic_DNA"/>
</dbReference>
<protein>
    <submittedName>
        <fullName evidence="1">7718_t:CDS:1</fullName>
    </submittedName>
</protein>
<dbReference type="Proteomes" id="UP000789508">
    <property type="component" value="Unassembled WGS sequence"/>
</dbReference>
<feature type="non-terminal residue" evidence="1">
    <location>
        <position position="47"/>
    </location>
</feature>
<organism evidence="1 2">
    <name type="scientific">Ambispora leptoticha</name>
    <dbReference type="NCBI Taxonomy" id="144679"/>
    <lineage>
        <taxon>Eukaryota</taxon>
        <taxon>Fungi</taxon>
        <taxon>Fungi incertae sedis</taxon>
        <taxon>Mucoromycota</taxon>
        <taxon>Glomeromycotina</taxon>
        <taxon>Glomeromycetes</taxon>
        <taxon>Archaeosporales</taxon>
        <taxon>Ambisporaceae</taxon>
        <taxon>Ambispora</taxon>
    </lineage>
</organism>
<gene>
    <name evidence="1" type="ORF">ALEPTO_LOCUS14377</name>
</gene>
<name>A0A9N9JCB9_9GLOM</name>
<feature type="non-terminal residue" evidence="1">
    <location>
        <position position="1"/>
    </location>
</feature>
<proteinExistence type="predicted"/>
<keyword evidence="2" id="KW-1185">Reference proteome</keyword>
<evidence type="ECO:0000313" key="2">
    <source>
        <dbReference type="Proteomes" id="UP000789508"/>
    </source>
</evidence>